<evidence type="ECO:0000313" key="4">
    <source>
        <dbReference type="Proteomes" id="UP001266305"/>
    </source>
</evidence>
<dbReference type="InterPro" id="IPR001944">
    <property type="entry name" value="Glycoside_Hdrlase_35"/>
</dbReference>
<dbReference type="PANTHER" id="PTHR23421">
    <property type="entry name" value="BETA-GALACTOSIDASE RELATED"/>
    <property type="match status" value="1"/>
</dbReference>
<dbReference type="Gene3D" id="3.20.20.80">
    <property type="entry name" value="Glycosidases"/>
    <property type="match status" value="1"/>
</dbReference>
<comment type="caution">
    <text evidence="3">The sequence shown here is derived from an EMBL/GenBank/DDBJ whole genome shotgun (WGS) entry which is preliminary data.</text>
</comment>
<organism evidence="3 4">
    <name type="scientific">Saguinus oedipus</name>
    <name type="common">Cotton-top tamarin</name>
    <name type="synonym">Oedipomidas oedipus</name>
    <dbReference type="NCBI Taxonomy" id="9490"/>
    <lineage>
        <taxon>Eukaryota</taxon>
        <taxon>Metazoa</taxon>
        <taxon>Chordata</taxon>
        <taxon>Craniata</taxon>
        <taxon>Vertebrata</taxon>
        <taxon>Euteleostomi</taxon>
        <taxon>Mammalia</taxon>
        <taxon>Eutheria</taxon>
        <taxon>Euarchontoglires</taxon>
        <taxon>Primates</taxon>
        <taxon>Haplorrhini</taxon>
        <taxon>Platyrrhini</taxon>
        <taxon>Cebidae</taxon>
        <taxon>Callitrichinae</taxon>
        <taxon>Saguinus</taxon>
    </lineage>
</organism>
<keyword evidence="4" id="KW-1185">Reference proteome</keyword>
<dbReference type="InterPro" id="IPR017853">
    <property type="entry name" value="GH"/>
</dbReference>
<gene>
    <name evidence="3" type="primary">GLB1</name>
    <name evidence="3" type="ORF">P7K49_031432</name>
</gene>
<dbReference type="Pfam" id="PF01301">
    <property type="entry name" value="Glyco_hydro_35"/>
    <property type="match status" value="1"/>
</dbReference>
<dbReference type="EMBL" id="JASSZA010000017">
    <property type="protein sequence ID" value="KAK2090176.1"/>
    <property type="molecule type" value="Genomic_DNA"/>
</dbReference>
<sequence>MFEIDYSRDRFFKDGQPFRYISGSIHYSRVPRFYWKDRLLKMKMAGLNTIQTYVPWNFHEPYPGQYQFSEEHDVEYFLRLAHELGLLVILRPGPYICAEWEMGGLPAWLLEKESILLRSSDPDYLAAVDKWLGVLLPKMKPLLYQNGGPVITVQVTLELSMDGVVVGVENEYGSYFACDFDYLRFLQKRFRHHLGDDVILFTTDGAHEKFLRCGALQGLYATVDFGTGFIALRGRGVLPRGGRSQENTYSVPKAGLTEKLKPHLRASGYQRVLAGSVSTMGYLLWERGHEVWGQGVLGLGSNITDAFQTQRKYEPKGPLVRIEGLDISIAGAESARWSPGSGLSSAKSTPLTPVTDGALQGSAGIGRASLLLMGSRPIIQSRKNDIVFGIVWFMTHCGMTAYRVQALVYFSHNVES</sequence>
<evidence type="ECO:0000256" key="1">
    <source>
        <dbReference type="ARBA" id="ARBA00009809"/>
    </source>
</evidence>
<accession>A0ABQ9TZG7</accession>
<feature type="domain" description="Glycoside hydrolase 35 catalytic" evidence="2">
    <location>
        <begin position="11"/>
        <end position="228"/>
    </location>
</feature>
<dbReference type="InterPro" id="IPR031330">
    <property type="entry name" value="Gly_Hdrlase_35_cat"/>
</dbReference>
<evidence type="ECO:0000313" key="3">
    <source>
        <dbReference type="EMBL" id="KAK2090176.1"/>
    </source>
</evidence>
<evidence type="ECO:0000259" key="2">
    <source>
        <dbReference type="Pfam" id="PF01301"/>
    </source>
</evidence>
<name>A0ABQ9TZG7_SAGOE</name>
<dbReference type="Proteomes" id="UP001266305">
    <property type="component" value="Unassembled WGS sequence"/>
</dbReference>
<dbReference type="SUPFAM" id="SSF51445">
    <property type="entry name" value="(Trans)glycosidases"/>
    <property type="match status" value="1"/>
</dbReference>
<comment type="similarity">
    <text evidence="1">Belongs to the glycosyl hydrolase 35 family.</text>
</comment>
<reference evidence="3 4" key="1">
    <citation type="submission" date="2023-05" db="EMBL/GenBank/DDBJ databases">
        <title>B98-5 Cell Line De Novo Hybrid Assembly: An Optical Mapping Approach.</title>
        <authorList>
            <person name="Kananen K."/>
            <person name="Auerbach J.A."/>
            <person name="Kautto E."/>
            <person name="Blachly J.S."/>
        </authorList>
    </citation>
    <scope>NUCLEOTIDE SEQUENCE [LARGE SCALE GENOMIC DNA]</scope>
    <source>
        <strain evidence="3">B95-8</strain>
        <tissue evidence="3">Cell line</tissue>
    </source>
</reference>
<dbReference type="PRINTS" id="PR00742">
    <property type="entry name" value="GLHYDRLASE35"/>
</dbReference>
<protein>
    <submittedName>
        <fullName evidence="3">Beta-galactosidase</fullName>
    </submittedName>
</protein>
<proteinExistence type="inferred from homology"/>